<proteinExistence type="predicted"/>
<organism evidence="2 3">
    <name type="scientific">Lysobacter capsici AZ78</name>
    <dbReference type="NCBI Taxonomy" id="1444315"/>
    <lineage>
        <taxon>Bacteria</taxon>
        <taxon>Pseudomonadati</taxon>
        <taxon>Pseudomonadota</taxon>
        <taxon>Gammaproteobacteria</taxon>
        <taxon>Lysobacterales</taxon>
        <taxon>Lysobacteraceae</taxon>
        <taxon>Lysobacter</taxon>
    </lineage>
</organism>
<reference evidence="2 3" key="1">
    <citation type="journal article" date="2014" name="Genome Announc.">
        <title>Draft Genome Sequence of Lysobacter capsici AZ78, a Bacterium Antagonistic to Plant-Pathogenic Oomycetes.</title>
        <authorList>
            <person name="Puopolo G."/>
            <person name="Sonego P."/>
            <person name="Engelen K."/>
            <person name="Pertot I."/>
        </authorList>
    </citation>
    <scope>NUCLEOTIDE SEQUENCE [LARGE SCALE GENOMIC DNA]</scope>
    <source>
        <strain evidence="2 3">AZ78</strain>
    </source>
</reference>
<feature type="chain" id="PRO_5007131587" evidence="1">
    <location>
        <begin position="26"/>
        <end position="63"/>
    </location>
</feature>
<dbReference type="OrthoDB" id="9912686at2"/>
<keyword evidence="3" id="KW-1185">Reference proteome</keyword>
<keyword evidence="1" id="KW-0732">Signal</keyword>
<dbReference type="RefSeq" id="WP_036109711.1">
    <property type="nucleotide sequence ID" value="NZ_JAJA02000001.1"/>
</dbReference>
<accession>A0A108U699</accession>
<evidence type="ECO:0000256" key="1">
    <source>
        <dbReference type="SAM" id="SignalP"/>
    </source>
</evidence>
<name>A0A108U699_9GAMM</name>
<sequence>MNIARTRTALLAALALLACSSVVYAQCRPNDCINVRDECRASGGSHCELAYYDCLYANGCDIP</sequence>
<protein>
    <submittedName>
        <fullName evidence="2">Uncharacterized protein</fullName>
    </submittedName>
</protein>
<dbReference type="EMBL" id="JAJA02000001">
    <property type="protein sequence ID" value="KWS03339.1"/>
    <property type="molecule type" value="Genomic_DNA"/>
</dbReference>
<feature type="signal peptide" evidence="1">
    <location>
        <begin position="1"/>
        <end position="25"/>
    </location>
</feature>
<evidence type="ECO:0000313" key="2">
    <source>
        <dbReference type="EMBL" id="KWS03339.1"/>
    </source>
</evidence>
<dbReference type="AlphaFoldDB" id="A0A108U699"/>
<evidence type="ECO:0000313" key="3">
    <source>
        <dbReference type="Proteomes" id="UP000023435"/>
    </source>
</evidence>
<gene>
    <name evidence="2" type="ORF">AZ78_0885</name>
</gene>
<comment type="caution">
    <text evidence="2">The sequence shown here is derived from an EMBL/GenBank/DDBJ whole genome shotgun (WGS) entry which is preliminary data.</text>
</comment>
<dbReference type="Proteomes" id="UP000023435">
    <property type="component" value="Unassembled WGS sequence"/>
</dbReference>
<dbReference type="PROSITE" id="PS51257">
    <property type="entry name" value="PROKAR_LIPOPROTEIN"/>
    <property type="match status" value="1"/>
</dbReference>